<organism evidence="3 4">
    <name type="scientific">Cereibacter sphaeroides (strain ATCC 17023 / DSM 158 / JCM 6121 / CCUG 31486 / LMG 2827 / NBRC 12203 / NCIMB 8253 / ATH 2.4.1.)</name>
    <name type="common">Rhodobacter sphaeroides</name>
    <dbReference type="NCBI Taxonomy" id="272943"/>
    <lineage>
        <taxon>Bacteria</taxon>
        <taxon>Pseudomonadati</taxon>
        <taxon>Pseudomonadota</taxon>
        <taxon>Alphaproteobacteria</taxon>
        <taxon>Rhodobacterales</taxon>
        <taxon>Paracoccaceae</taxon>
        <taxon>Cereibacter</taxon>
    </lineage>
</organism>
<dbReference type="PANTHER" id="PTHR23416">
    <property type="entry name" value="SIALIC ACID SYNTHASE-RELATED"/>
    <property type="match status" value="1"/>
</dbReference>
<dbReference type="AlphaFoldDB" id="Q3IV66"/>
<name>Q3IV66_CERS4</name>
<accession>Q3IV66</accession>
<dbReference type="EnsemblBacteria" id="ABA81568">
    <property type="protein sequence ID" value="ABA81568"/>
    <property type="gene ID" value="RSP_7377"/>
</dbReference>
<evidence type="ECO:0000256" key="2">
    <source>
        <dbReference type="ARBA" id="ARBA00022679"/>
    </source>
</evidence>
<dbReference type="InterPro" id="IPR011004">
    <property type="entry name" value="Trimer_LpxA-like_sf"/>
</dbReference>
<dbReference type="Gene3D" id="2.160.10.10">
    <property type="entry name" value="Hexapeptide repeat proteins"/>
    <property type="match status" value="1"/>
</dbReference>
<keyword evidence="3" id="KW-0614">Plasmid</keyword>
<dbReference type="PANTHER" id="PTHR23416:SF23">
    <property type="entry name" value="ACETYLTRANSFERASE C18B11.09C-RELATED"/>
    <property type="match status" value="1"/>
</dbReference>
<protein>
    <submittedName>
        <fullName evidence="3">Acetyltransferase, putative</fullName>
    </submittedName>
</protein>
<dbReference type="GO" id="GO:0005829">
    <property type="term" value="C:cytosol"/>
    <property type="evidence" value="ECO:0007669"/>
    <property type="project" value="TreeGrafter"/>
</dbReference>
<dbReference type="OrthoDB" id="9815592at2"/>
<proteinExistence type="inferred from homology"/>
<comment type="similarity">
    <text evidence="1">Belongs to the transferase hexapeptide repeat family.</text>
</comment>
<dbReference type="CDD" id="cd04647">
    <property type="entry name" value="LbH_MAT_like"/>
    <property type="match status" value="1"/>
</dbReference>
<sequence>MRQGIKKLIQYGAGVALLRLLRLSRAVLNKSRSLLATGIAQALCKHFGEGSRVQHNVWLQDLKQISFGTNCIICSGSIVVSESENGFMDIGDDVSINMNVRIDYTGGLKVGRNVVISESAVVYTHSHGFDPHSPPRGFYKEIGDLAWIGARAIVLPQCQRIGKGSVIAAGAIVSSDVPPNSVVAGNPARVIRTLQ</sequence>
<keyword evidence="4" id="KW-1185">Reference proteome</keyword>
<keyword evidence="2" id="KW-0808">Transferase</keyword>
<evidence type="ECO:0000256" key="1">
    <source>
        <dbReference type="ARBA" id="ARBA00007274"/>
    </source>
</evidence>
<dbReference type="GO" id="GO:0008374">
    <property type="term" value="F:O-acyltransferase activity"/>
    <property type="evidence" value="ECO:0007669"/>
    <property type="project" value="TreeGrafter"/>
</dbReference>
<evidence type="ECO:0000313" key="3">
    <source>
        <dbReference type="EMBL" id="ABA81568.1"/>
    </source>
</evidence>
<reference evidence="4" key="1">
    <citation type="submission" date="2005-09" db="EMBL/GenBank/DDBJ databases">
        <title>Complete sequence of plasmid C of Rhodobacter sphaeroides 2.4.1.</title>
        <authorList>
            <person name="Copeland A."/>
            <person name="Lucas S."/>
            <person name="Lapidus A."/>
            <person name="Barry K."/>
            <person name="Detter J.C."/>
            <person name="Glavina T."/>
            <person name="Hammon N."/>
            <person name="Israni S."/>
            <person name="Pitluck S."/>
            <person name="Richardson P."/>
            <person name="Mackenzie C."/>
            <person name="Choudhary M."/>
            <person name="Larimer F."/>
            <person name="Hauser L.J."/>
            <person name="Land M."/>
            <person name="Donohue T.J."/>
            <person name="Kaplan S."/>
        </authorList>
    </citation>
    <scope>NUCLEOTIDE SEQUENCE [LARGE SCALE GENOMIC DNA]</scope>
    <source>
        <strain evidence="4">ATCC 17023 / DSM 158 / JCM 6121 / CCUG 31486 / LMG 2827 / NBRC 12203 / NCIMB 8253 / ATH 2.4.1.</strain>
        <plasmid evidence="4">pRS241c</plasmid>
    </source>
</reference>
<dbReference type="InterPro" id="IPR051159">
    <property type="entry name" value="Hexapeptide_acetyltransf"/>
</dbReference>
<evidence type="ECO:0000313" key="4">
    <source>
        <dbReference type="Proteomes" id="UP000002703"/>
    </source>
</evidence>
<gene>
    <name evidence="3" type="ORF">RSP_7377</name>
</gene>
<geneLocation type="plasmid" evidence="4">
    <name>pRS241c</name>
</geneLocation>
<dbReference type="SUPFAM" id="SSF51161">
    <property type="entry name" value="Trimeric LpxA-like enzymes"/>
    <property type="match status" value="1"/>
</dbReference>
<dbReference type="PhylomeDB" id="Q3IV66"/>
<dbReference type="EMBL" id="CP000146">
    <property type="protein sequence ID" value="ABA81568.1"/>
    <property type="molecule type" value="Genomic_DNA"/>
</dbReference>
<dbReference type="KEGG" id="rsp:RSP_7377"/>
<dbReference type="Proteomes" id="UP000002703">
    <property type="component" value="Plasmid C"/>
</dbReference>